<feature type="compositionally biased region" description="Basic and acidic residues" evidence="1">
    <location>
        <begin position="55"/>
        <end position="83"/>
    </location>
</feature>
<name>A0ABV0XF78_9TELE</name>
<dbReference type="PANTHER" id="PTHR10878">
    <property type="entry name" value="SEGMENT POLARITY PROTEIN DISHEVELLED"/>
    <property type="match status" value="1"/>
</dbReference>
<dbReference type="Proteomes" id="UP001469553">
    <property type="component" value="Unassembled WGS sequence"/>
</dbReference>
<keyword evidence="3" id="KW-1185">Reference proteome</keyword>
<feature type="region of interest" description="Disordered" evidence="1">
    <location>
        <begin position="55"/>
        <end position="99"/>
    </location>
</feature>
<evidence type="ECO:0000313" key="2">
    <source>
        <dbReference type="EMBL" id="MEQ2280088.1"/>
    </source>
</evidence>
<reference evidence="2 3" key="1">
    <citation type="submission" date="2021-06" db="EMBL/GenBank/DDBJ databases">
        <authorList>
            <person name="Palmer J.M."/>
        </authorList>
    </citation>
    <scope>NUCLEOTIDE SEQUENCE [LARGE SCALE GENOMIC DNA]</scope>
    <source>
        <strain evidence="2 3">AS_MEX2019</strain>
        <tissue evidence="2">Muscle</tissue>
    </source>
</reference>
<gene>
    <name evidence="2" type="primary">DIXDC1A</name>
    <name evidence="2" type="ORF">AMECASPLE_016182</name>
</gene>
<protein>
    <submittedName>
        <fullName evidence="2">Dixin-A</fullName>
    </submittedName>
</protein>
<evidence type="ECO:0000313" key="3">
    <source>
        <dbReference type="Proteomes" id="UP001469553"/>
    </source>
</evidence>
<proteinExistence type="predicted"/>
<dbReference type="PANTHER" id="PTHR10878:SF38">
    <property type="entry name" value="DIXIN-A"/>
    <property type="match status" value="1"/>
</dbReference>
<comment type="caution">
    <text evidence="2">The sequence shown here is derived from an EMBL/GenBank/DDBJ whole genome shotgun (WGS) entry which is preliminary data.</text>
</comment>
<organism evidence="2 3">
    <name type="scientific">Ameca splendens</name>
    <dbReference type="NCBI Taxonomy" id="208324"/>
    <lineage>
        <taxon>Eukaryota</taxon>
        <taxon>Metazoa</taxon>
        <taxon>Chordata</taxon>
        <taxon>Craniata</taxon>
        <taxon>Vertebrata</taxon>
        <taxon>Euteleostomi</taxon>
        <taxon>Actinopterygii</taxon>
        <taxon>Neopterygii</taxon>
        <taxon>Teleostei</taxon>
        <taxon>Neoteleostei</taxon>
        <taxon>Acanthomorphata</taxon>
        <taxon>Ovalentaria</taxon>
        <taxon>Atherinomorphae</taxon>
        <taxon>Cyprinodontiformes</taxon>
        <taxon>Goodeidae</taxon>
        <taxon>Ameca</taxon>
    </lineage>
</organism>
<sequence>MEYESYKVVLTQGEELQLVREALRSLRDSFSGHDPQHHTLDTLEQGVSSLMDRLHSLDTQRRRERGEEFKSPGRRANSTDRDSWPPSSSETSKIFVFCS</sequence>
<evidence type="ECO:0000256" key="1">
    <source>
        <dbReference type="SAM" id="MobiDB-lite"/>
    </source>
</evidence>
<accession>A0ABV0XF78</accession>
<dbReference type="InterPro" id="IPR015506">
    <property type="entry name" value="Dsh/Dvl-rel"/>
</dbReference>
<dbReference type="EMBL" id="JAHRIP010001168">
    <property type="protein sequence ID" value="MEQ2280088.1"/>
    <property type="molecule type" value="Genomic_DNA"/>
</dbReference>